<proteinExistence type="predicted"/>
<dbReference type="Proteomes" id="UP000559626">
    <property type="component" value="Unassembled WGS sequence"/>
</dbReference>
<keyword evidence="2" id="KW-1185">Reference proteome</keyword>
<dbReference type="Pfam" id="PF13692">
    <property type="entry name" value="Glyco_trans_1_4"/>
    <property type="match status" value="1"/>
</dbReference>
<dbReference type="GO" id="GO:0016740">
    <property type="term" value="F:transferase activity"/>
    <property type="evidence" value="ECO:0007669"/>
    <property type="project" value="UniProtKB-KW"/>
</dbReference>
<keyword evidence="1" id="KW-0808">Transferase</keyword>
<sequence length="412" mass="45303">MRFEFTPRLVPDSYPLRPVLLASVLKPVDDTRMREKFAETILQRPDLRVHVAGRATGDDLPPDLVEAFPRLMHHPIFWGSRLSFNRLRAQLRYWRLLRVLCPALVVVHAPELLPLTLLWQALGRGRQFIYDIQENYALNVATQAVYRGWLKRGLAAGLRGVESLAARRAAALVLAEASYADELPFLGQLPPRRVLVLENKYQPALAEALPTQAAPRPVPGQPLRLLFSGTLSELTGVREALALAEALEARWPGGALLTIIGFCQRPALLAEMQQWAASGRPVRLVGGAQPVPHADIVAEINRSHLGLVLYRPHPSTARCRPTKLFEYLAHGLPILTTSNPLWASLVQHYQAGLALLPREAPAATAERLVAALGPGGPAFYPQGPPREALWASEGKKLGLLLESLLPGCTFAP</sequence>
<dbReference type="Gene3D" id="3.40.50.2000">
    <property type="entry name" value="Glycogen Phosphorylase B"/>
    <property type="match status" value="1"/>
</dbReference>
<protein>
    <submittedName>
        <fullName evidence="1">Glycosyltransferase family 4 protein</fullName>
    </submittedName>
</protein>
<evidence type="ECO:0000313" key="1">
    <source>
        <dbReference type="EMBL" id="NML64618.1"/>
    </source>
</evidence>
<dbReference type="EMBL" id="JABBGH010000001">
    <property type="protein sequence ID" value="NML64618.1"/>
    <property type="molecule type" value="Genomic_DNA"/>
</dbReference>
<reference evidence="1 2" key="1">
    <citation type="submission" date="2020-04" db="EMBL/GenBank/DDBJ databases">
        <title>Hymenobacter polaris sp. nov., isolated from Arctic soil.</title>
        <authorList>
            <person name="Dahal R.H."/>
        </authorList>
    </citation>
    <scope>NUCLEOTIDE SEQUENCE [LARGE SCALE GENOMIC DNA]</scope>
    <source>
        <strain evidence="1 2">RP-2-7</strain>
    </source>
</reference>
<accession>A0A7Y0FLA6</accession>
<dbReference type="AlphaFoldDB" id="A0A7Y0FLA6"/>
<dbReference type="RefSeq" id="WP_169529904.1">
    <property type="nucleotide sequence ID" value="NZ_JABBGH010000001.1"/>
</dbReference>
<gene>
    <name evidence="1" type="ORF">HHL22_05305</name>
</gene>
<name>A0A7Y0FLA6_9BACT</name>
<organism evidence="1 2">
    <name type="scientific">Hymenobacter polaris</name>
    <dbReference type="NCBI Taxonomy" id="2682546"/>
    <lineage>
        <taxon>Bacteria</taxon>
        <taxon>Pseudomonadati</taxon>
        <taxon>Bacteroidota</taxon>
        <taxon>Cytophagia</taxon>
        <taxon>Cytophagales</taxon>
        <taxon>Hymenobacteraceae</taxon>
        <taxon>Hymenobacter</taxon>
    </lineage>
</organism>
<dbReference type="SUPFAM" id="SSF53756">
    <property type="entry name" value="UDP-Glycosyltransferase/glycogen phosphorylase"/>
    <property type="match status" value="1"/>
</dbReference>
<evidence type="ECO:0000313" key="2">
    <source>
        <dbReference type="Proteomes" id="UP000559626"/>
    </source>
</evidence>
<comment type="caution">
    <text evidence="1">The sequence shown here is derived from an EMBL/GenBank/DDBJ whole genome shotgun (WGS) entry which is preliminary data.</text>
</comment>